<gene>
    <name evidence="3" type="ORF">EA187_09895</name>
</gene>
<dbReference type="Proteomes" id="UP000282926">
    <property type="component" value="Unassembled WGS sequence"/>
</dbReference>
<feature type="signal peptide" evidence="2">
    <location>
        <begin position="1"/>
        <end position="21"/>
    </location>
</feature>
<proteinExistence type="predicted"/>
<evidence type="ECO:0000256" key="1">
    <source>
        <dbReference type="SAM" id="MobiDB-lite"/>
    </source>
</evidence>
<sequence length="705" mass="75768">MSVCKWTRLARYAAMLGMVMAAAGCSDEPGDDAAVDAGADADTQVDGGDVGPEVVGRQMRFDVDSEAYFDLPIPSDVRSIEGFEGVYSSWPGAEGIDILEKWFEAADTRLEGWGVVGGIFAHFDGALDPLTIIEDEEASLNFEDGAPSIFLVDVDPQSPEQGRVLPIACEYRPEAGTYHEAHMVACLSPFGVVRRANTRYALVFSDALKDEVRESIVRSADLDRLLKGEDVGAVDGEPYSQAMEVLSSIGVEADAVRGMTLFTTHDPTVRLRKINDWFNGVEEPQVNEEPGFELVEVFDDYVLLRATYDVPTVQTGSRPYSRPPSGALALDEDGELMQVDTQTIRFFVSVPRQAMPEGGFPVLMYMHGSGGRAEELFERGPKPDEDTDAPPGSGPAGVVAPYGVAGFAADFNLHGTRHTSPDTTGLMLYNLIGNPGAAVDNFNVASSEITLHARLLQELTIDPAVAPEYLDAGEASDGLIRFAGDRISAMGQSMGSTIGLPALTVDRNIAAGVFSGSGGVLIEVALKSVKPVNVGDALRVAIRMNPREELNRFDPILSAVQHVWDLVDPVAHGRHLLEEPHQGVPAKQALQHSGLEDGYFSPGSRAAFSVAMGGELVEPLLEEEALEWMRWVGRDQVLELPVAGNRDGVTAVVTQYAPEVLDGHNVAYQVAEAQAQYGCFVSRVRAGEATELRSVEASSVEACQP</sequence>
<dbReference type="InterPro" id="IPR029058">
    <property type="entry name" value="AB_hydrolase_fold"/>
</dbReference>
<dbReference type="Gene3D" id="3.40.50.1820">
    <property type="entry name" value="alpha/beta hydrolase"/>
    <property type="match status" value="1"/>
</dbReference>
<feature type="chain" id="PRO_5045816863" evidence="2">
    <location>
        <begin position="22"/>
        <end position="705"/>
    </location>
</feature>
<evidence type="ECO:0000313" key="4">
    <source>
        <dbReference type="Proteomes" id="UP000282926"/>
    </source>
</evidence>
<feature type="region of interest" description="Disordered" evidence="1">
    <location>
        <begin position="373"/>
        <end position="396"/>
    </location>
</feature>
<keyword evidence="2" id="KW-0732">Signal</keyword>
<comment type="caution">
    <text evidence="3">The sequence shown here is derived from an EMBL/GenBank/DDBJ whole genome shotgun (WGS) entry which is preliminary data.</text>
</comment>
<dbReference type="SUPFAM" id="SSF53474">
    <property type="entry name" value="alpha/beta-Hydrolases"/>
    <property type="match status" value="1"/>
</dbReference>
<accession>A0ABY0CTR2</accession>
<organism evidence="3 4">
    <name type="scientific">Lujinxingia sediminis</name>
    <dbReference type="NCBI Taxonomy" id="2480984"/>
    <lineage>
        <taxon>Bacteria</taxon>
        <taxon>Deltaproteobacteria</taxon>
        <taxon>Bradymonadales</taxon>
        <taxon>Lujinxingiaceae</taxon>
        <taxon>Lujinxingia</taxon>
    </lineage>
</organism>
<evidence type="ECO:0000256" key="2">
    <source>
        <dbReference type="SAM" id="SignalP"/>
    </source>
</evidence>
<dbReference type="PROSITE" id="PS51257">
    <property type="entry name" value="PROKAR_LIPOPROTEIN"/>
    <property type="match status" value="1"/>
</dbReference>
<feature type="compositionally biased region" description="Basic and acidic residues" evidence="1">
    <location>
        <begin position="373"/>
        <end position="384"/>
    </location>
</feature>
<keyword evidence="4" id="KW-1185">Reference proteome</keyword>
<evidence type="ECO:0000313" key="3">
    <source>
        <dbReference type="EMBL" id="RVU44842.1"/>
    </source>
</evidence>
<protein>
    <submittedName>
        <fullName evidence="3">Uncharacterized protein</fullName>
    </submittedName>
</protein>
<name>A0ABY0CTR2_9DELT</name>
<reference evidence="3 4" key="1">
    <citation type="submission" date="2019-01" db="EMBL/GenBank/DDBJ databases">
        <title>Lujinxingia litoralis gen. nov., sp. nov. and Lujinxingia sediminis gen. nov., sp. nov., new members in the order Bradymonadales, isolated from coastal sediment.</title>
        <authorList>
            <person name="Li C.-M."/>
        </authorList>
    </citation>
    <scope>NUCLEOTIDE SEQUENCE [LARGE SCALE GENOMIC DNA]</scope>
    <source>
        <strain evidence="3 4">SEH01</strain>
    </source>
</reference>
<dbReference type="RefSeq" id="WP_127780161.1">
    <property type="nucleotide sequence ID" value="NZ_SADD01000004.1"/>
</dbReference>
<dbReference type="EMBL" id="SADD01000004">
    <property type="protein sequence ID" value="RVU44842.1"/>
    <property type="molecule type" value="Genomic_DNA"/>
</dbReference>